<comment type="caution">
    <text evidence="2">The sequence shown here is derived from an EMBL/GenBank/DDBJ whole genome shotgun (WGS) entry which is preliminary data.</text>
</comment>
<feature type="compositionally biased region" description="Pro residues" evidence="1">
    <location>
        <begin position="691"/>
        <end position="715"/>
    </location>
</feature>
<dbReference type="RefSeq" id="WP_184573704.1">
    <property type="nucleotide sequence ID" value="NZ_JACHJL010000010.1"/>
</dbReference>
<dbReference type="Proteomes" id="UP000588098">
    <property type="component" value="Unassembled WGS sequence"/>
</dbReference>
<sequence length="715" mass="76227">MSGRVYGPSIQAGAIHGNIHISTPGAHRLPPRQLPPDPRHFTNRSRLLARLDGLLGSGTRAFALLSGPAGVGKTSLAVHWLHRCSDQFPDGQLYVDLRGHEAGDPVAPSVVLPWFLRALGVEPERVPAELPEQAALFRTVTADRRIAVLCDNAVSAAQIRPLAPAGPAGACVVTSRWRLASLLLDGADVLHVEPLDTASAVELLGKVAGRDRVADDAAAQRLVHSCGHFPLAICVGAALLTTRPDWNVASAADGLAALRSGRPDEEVSMTASLDQSYALLPGHAARLYRRLGLHPTPGFGTGAAQAVAATPPTVNDVPRCLAALVEANLLTTPAAGRYAFHDLIQQHARTRAELDETPSACRETVARVADDYLSRANEADRLLHPKRRRPPAAYACPPPAPVAFDTATAALSWLDTERHNLLAIQRMAAEQGMHQANWQLAEALWALFVMMRYHHDWIDSYRLGVAGAIACGHQLGQARLRSGLGVAYREAGRHEDALREFALAGDIRRKIGDRRGEGLVLRNIALTYRFAGDLGRAQQVLREALAIHAEIGDTHAEAREYAALGEAESLAGKHEAAIDHLTRARAALLAAGDAYHAALAQRFLGEAHWRRGDLPAARAHLESALMEHDALGGDVFESGTLHERLGELAEEEGDATSARTSFVRAGVVYGRLGADSAAHRVARRHEGLDPHPAPGGGPHPSAPGGGPPPNLSETG</sequence>
<evidence type="ECO:0000313" key="3">
    <source>
        <dbReference type="Proteomes" id="UP000588098"/>
    </source>
</evidence>
<dbReference type="PANTHER" id="PTHR47691">
    <property type="entry name" value="REGULATOR-RELATED"/>
    <property type="match status" value="1"/>
</dbReference>
<dbReference type="SUPFAM" id="SSF48452">
    <property type="entry name" value="TPR-like"/>
    <property type="match status" value="1"/>
</dbReference>
<dbReference type="InterPro" id="IPR027417">
    <property type="entry name" value="P-loop_NTPase"/>
</dbReference>
<protein>
    <submittedName>
        <fullName evidence="2">Tetratricopeptide (TPR) repeat protein</fullName>
    </submittedName>
</protein>
<organism evidence="2 3">
    <name type="scientific">Streptomyces zagrosensis</name>
    <dbReference type="NCBI Taxonomy" id="1042984"/>
    <lineage>
        <taxon>Bacteria</taxon>
        <taxon>Bacillati</taxon>
        <taxon>Actinomycetota</taxon>
        <taxon>Actinomycetes</taxon>
        <taxon>Kitasatosporales</taxon>
        <taxon>Streptomycetaceae</taxon>
        <taxon>Streptomyces</taxon>
    </lineage>
</organism>
<evidence type="ECO:0000313" key="2">
    <source>
        <dbReference type="EMBL" id="MBB5937046.1"/>
    </source>
</evidence>
<feature type="region of interest" description="Disordered" evidence="1">
    <location>
        <begin position="678"/>
        <end position="715"/>
    </location>
</feature>
<dbReference type="SMART" id="SM00028">
    <property type="entry name" value="TPR"/>
    <property type="match status" value="4"/>
</dbReference>
<name>A0A7W9QB71_9ACTN</name>
<proteinExistence type="predicted"/>
<dbReference type="InterPro" id="IPR011990">
    <property type="entry name" value="TPR-like_helical_dom_sf"/>
</dbReference>
<accession>A0A7W9QB71</accession>
<dbReference type="AlphaFoldDB" id="A0A7W9QB71"/>
<gene>
    <name evidence="2" type="ORF">FHS42_004125</name>
</gene>
<dbReference type="Gene3D" id="3.40.50.300">
    <property type="entry name" value="P-loop containing nucleotide triphosphate hydrolases"/>
    <property type="match status" value="1"/>
</dbReference>
<dbReference type="SUPFAM" id="SSF52540">
    <property type="entry name" value="P-loop containing nucleoside triphosphate hydrolases"/>
    <property type="match status" value="1"/>
</dbReference>
<dbReference type="PANTHER" id="PTHR47691:SF3">
    <property type="entry name" value="HTH-TYPE TRANSCRIPTIONAL REGULATOR RV0890C-RELATED"/>
    <property type="match status" value="1"/>
</dbReference>
<dbReference type="EMBL" id="JACHJL010000010">
    <property type="protein sequence ID" value="MBB5937046.1"/>
    <property type="molecule type" value="Genomic_DNA"/>
</dbReference>
<dbReference type="Pfam" id="PF13424">
    <property type="entry name" value="TPR_12"/>
    <property type="match status" value="1"/>
</dbReference>
<reference evidence="2 3" key="1">
    <citation type="submission" date="2020-08" db="EMBL/GenBank/DDBJ databases">
        <title>Genomic Encyclopedia of Type Strains, Phase III (KMG-III): the genomes of soil and plant-associated and newly described type strains.</title>
        <authorList>
            <person name="Whitman W."/>
        </authorList>
    </citation>
    <scope>NUCLEOTIDE SEQUENCE [LARGE SCALE GENOMIC DNA]</scope>
    <source>
        <strain evidence="2 3">CECT 8305</strain>
    </source>
</reference>
<dbReference type="InterPro" id="IPR019734">
    <property type="entry name" value="TPR_rpt"/>
</dbReference>
<keyword evidence="3" id="KW-1185">Reference proteome</keyword>
<evidence type="ECO:0000256" key="1">
    <source>
        <dbReference type="SAM" id="MobiDB-lite"/>
    </source>
</evidence>
<dbReference type="Gene3D" id="1.25.40.10">
    <property type="entry name" value="Tetratricopeptide repeat domain"/>
    <property type="match status" value="2"/>
</dbReference>